<evidence type="ECO:0000256" key="1">
    <source>
        <dbReference type="ARBA" id="ARBA00022980"/>
    </source>
</evidence>
<evidence type="ECO:0000256" key="4">
    <source>
        <dbReference type="SAM" id="MobiDB-lite"/>
    </source>
</evidence>
<protein>
    <submittedName>
        <fullName evidence="5">40S ribosomal protein S12</fullName>
    </submittedName>
</protein>
<dbReference type="Gene3D" id="3.30.1330.30">
    <property type="match status" value="1"/>
</dbReference>
<keyword evidence="6" id="KW-1185">Reference proteome</keyword>
<dbReference type="Gramene" id="PHT74630">
    <property type="protein sequence ID" value="PHT74630"/>
    <property type="gene ID" value="T459_21907"/>
</dbReference>
<feature type="compositionally biased region" description="Low complexity" evidence="4">
    <location>
        <begin position="48"/>
        <end position="64"/>
    </location>
</feature>
<evidence type="ECO:0000313" key="5">
    <source>
        <dbReference type="EMBL" id="PHT74630.1"/>
    </source>
</evidence>
<dbReference type="GO" id="GO:0042274">
    <property type="term" value="P:ribosomal small subunit biogenesis"/>
    <property type="evidence" value="ECO:0000318"/>
    <property type="project" value="GO_Central"/>
</dbReference>
<keyword evidence="2" id="KW-0687">Ribonucleoprotein</keyword>
<keyword evidence="1 5" id="KW-0689">Ribosomal protein</keyword>
<comment type="caution">
    <text evidence="5">The sequence shown here is derived from an EMBL/GenBank/DDBJ whole genome shotgun (WGS) entry which is preliminary data.</text>
</comment>
<reference evidence="5 6" key="2">
    <citation type="journal article" date="2017" name="Genome Biol.">
        <title>New reference genome sequences of hot pepper reveal the massive evolution of plant disease-resistance genes by retroduplication.</title>
        <authorList>
            <person name="Kim S."/>
            <person name="Park J."/>
            <person name="Yeom S.I."/>
            <person name="Kim Y.M."/>
            <person name="Seo E."/>
            <person name="Kim K.T."/>
            <person name="Kim M.S."/>
            <person name="Lee J.M."/>
            <person name="Cheong K."/>
            <person name="Shin H.S."/>
            <person name="Kim S.B."/>
            <person name="Han K."/>
            <person name="Lee J."/>
            <person name="Park M."/>
            <person name="Lee H.A."/>
            <person name="Lee H.Y."/>
            <person name="Lee Y."/>
            <person name="Oh S."/>
            <person name="Lee J.H."/>
            <person name="Choi E."/>
            <person name="Choi E."/>
            <person name="Lee S.E."/>
            <person name="Jeon J."/>
            <person name="Kim H."/>
            <person name="Choi G."/>
            <person name="Song H."/>
            <person name="Lee J."/>
            <person name="Lee S.C."/>
            <person name="Kwon J.K."/>
            <person name="Lee H.Y."/>
            <person name="Koo N."/>
            <person name="Hong Y."/>
            <person name="Kim R.W."/>
            <person name="Kang W.H."/>
            <person name="Huh J.H."/>
            <person name="Kang B.C."/>
            <person name="Yang T.J."/>
            <person name="Lee Y.H."/>
            <person name="Bennetzen J.L."/>
            <person name="Choi D."/>
        </authorList>
    </citation>
    <scope>NUCLEOTIDE SEQUENCE [LARGE SCALE GENOMIC DNA]</scope>
    <source>
        <strain evidence="6">cv. CM334</strain>
    </source>
</reference>
<dbReference type="InterPro" id="IPR029064">
    <property type="entry name" value="Ribosomal_eL30-like_sf"/>
</dbReference>
<name>A0A2G2YXZ4_CAPAN</name>
<dbReference type="STRING" id="4072.A0A2G2YXZ4"/>
<feature type="coiled-coil region" evidence="3">
    <location>
        <begin position="136"/>
        <end position="170"/>
    </location>
</feature>
<feature type="compositionally biased region" description="Polar residues" evidence="4">
    <location>
        <begin position="20"/>
        <end position="31"/>
    </location>
</feature>
<dbReference type="GO" id="GO:0022627">
    <property type="term" value="C:cytosolic small ribosomal subunit"/>
    <property type="evidence" value="ECO:0000318"/>
    <property type="project" value="GO_Central"/>
</dbReference>
<dbReference type="OMA" id="DDQHENE"/>
<dbReference type="PRINTS" id="PR00972">
    <property type="entry name" value="RIBSOMALS12E"/>
</dbReference>
<dbReference type="GO" id="GO:1990145">
    <property type="term" value="P:maintenance of translational fidelity"/>
    <property type="evidence" value="ECO:0000318"/>
    <property type="project" value="GO_Central"/>
</dbReference>
<proteinExistence type="predicted"/>
<dbReference type="PANTHER" id="PTHR11843">
    <property type="entry name" value="40S RIBOSOMAL PROTEIN S12"/>
    <property type="match status" value="1"/>
</dbReference>
<dbReference type="Proteomes" id="UP000222542">
    <property type="component" value="Unassembled WGS sequence"/>
</dbReference>
<dbReference type="AlphaFoldDB" id="A0A2G2YXZ4"/>
<dbReference type="EMBL" id="AYRZ02000008">
    <property type="protein sequence ID" value="PHT74630.1"/>
    <property type="molecule type" value="Genomic_DNA"/>
</dbReference>
<gene>
    <name evidence="5" type="ORF">T459_21907</name>
</gene>
<keyword evidence="3" id="KW-0175">Coiled coil</keyword>
<evidence type="ECO:0000313" key="6">
    <source>
        <dbReference type="Proteomes" id="UP000222542"/>
    </source>
</evidence>
<accession>A0A2G2YXZ4</accession>
<sequence length="181" mass="20007">MKQQRKKSTQSLLVSLRGRQANNTNITSQDLDQQDDHIVNENTENPTLSIDNLISSSSSNEASSQVKEEPLLVQIKVPIAKTLGEWAGLCKIDSEGKARKVVKCGCVVGKDYGGNVCPSKAFEMSRNSHVNVGSSSNISRQRIEDLKEQVEILKEKLNGYEETKENLATLHSFLQSKFGSK</sequence>
<organism evidence="5 6">
    <name type="scientific">Capsicum annuum</name>
    <name type="common">Capsicum pepper</name>
    <dbReference type="NCBI Taxonomy" id="4072"/>
    <lineage>
        <taxon>Eukaryota</taxon>
        <taxon>Viridiplantae</taxon>
        <taxon>Streptophyta</taxon>
        <taxon>Embryophyta</taxon>
        <taxon>Tracheophyta</taxon>
        <taxon>Spermatophyta</taxon>
        <taxon>Magnoliopsida</taxon>
        <taxon>eudicotyledons</taxon>
        <taxon>Gunneridae</taxon>
        <taxon>Pentapetalae</taxon>
        <taxon>asterids</taxon>
        <taxon>lamiids</taxon>
        <taxon>Solanales</taxon>
        <taxon>Solanaceae</taxon>
        <taxon>Solanoideae</taxon>
        <taxon>Capsiceae</taxon>
        <taxon>Capsicum</taxon>
    </lineage>
</organism>
<reference evidence="5 6" key="1">
    <citation type="journal article" date="2014" name="Nat. Genet.">
        <title>Genome sequence of the hot pepper provides insights into the evolution of pungency in Capsicum species.</title>
        <authorList>
            <person name="Kim S."/>
            <person name="Park M."/>
            <person name="Yeom S.I."/>
            <person name="Kim Y.M."/>
            <person name="Lee J.M."/>
            <person name="Lee H.A."/>
            <person name="Seo E."/>
            <person name="Choi J."/>
            <person name="Cheong K."/>
            <person name="Kim K.T."/>
            <person name="Jung K."/>
            <person name="Lee G.W."/>
            <person name="Oh S.K."/>
            <person name="Bae C."/>
            <person name="Kim S.B."/>
            <person name="Lee H.Y."/>
            <person name="Kim S.Y."/>
            <person name="Kim M.S."/>
            <person name="Kang B.C."/>
            <person name="Jo Y.D."/>
            <person name="Yang H.B."/>
            <person name="Jeong H.J."/>
            <person name="Kang W.H."/>
            <person name="Kwon J.K."/>
            <person name="Shin C."/>
            <person name="Lim J.Y."/>
            <person name="Park J.H."/>
            <person name="Huh J.H."/>
            <person name="Kim J.S."/>
            <person name="Kim B.D."/>
            <person name="Cohen O."/>
            <person name="Paran I."/>
            <person name="Suh M.C."/>
            <person name="Lee S.B."/>
            <person name="Kim Y.K."/>
            <person name="Shin Y."/>
            <person name="Noh S.J."/>
            <person name="Park J."/>
            <person name="Seo Y.S."/>
            <person name="Kwon S.Y."/>
            <person name="Kim H.A."/>
            <person name="Park J.M."/>
            <person name="Kim H.J."/>
            <person name="Choi S.B."/>
            <person name="Bosland P.W."/>
            <person name="Reeves G."/>
            <person name="Jo S.H."/>
            <person name="Lee B.W."/>
            <person name="Cho H.T."/>
            <person name="Choi H.S."/>
            <person name="Lee M.S."/>
            <person name="Yu Y."/>
            <person name="Do Choi Y."/>
            <person name="Park B.S."/>
            <person name="van Deynze A."/>
            <person name="Ashrafi H."/>
            <person name="Hill T."/>
            <person name="Kim W.T."/>
            <person name="Pai H.S."/>
            <person name="Ahn H.K."/>
            <person name="Yeam I."/>
            <person name="Giovannoni J.J."/>
            <person name="Rose J.K."/>
            <person name="Sorensen I."/>
            <person name="Lee S.J."/>
            <person name="Kim R.W."/>
            <person name="Choi I.Y."/>
            <person name="Choi B.S."/>
            <person name="Lim J.S."/>
            <person name="Lee Y.H."/>
            <person name="Choi D."/>
        </authorList>
    </citation>
    <scope>NUCLEOTIDE SEQUENCE [LARGE SCALE GENOMIC DNA]</scope>
    <source>
        <strain evidence="6">cv. CM334</strain>
    </source>
</reference>
<feature type="region of interest" description="Disordered" evidence="4">
    <location>
        <begin position="48"/>
        <end position="67"/>
    </location>
</feature>
<dbReference type="GO" id="GO:0003735">
    <property type="term" value="F:structural constituent of ribosome"/>
    <property type="evidence" value="ECO:0000318"/>
    <property type="project" value="GO_Central"/>
</dbReference>
<feature type="region of interest" description="Disordered" evidence="4">
    <location>
        <begin position="1"/>
        <end position="36"/>
    </location>
</feature>
<evidence type="ECO:0000256" key="3">
    <source>
        <dbReference type="SAM" id="Coils"/>
    </source>
</evidence>
<evidence type="ECO:0000256" key="2">
    <source>
        <dbReference type="ARBA" id="ARBA00023274"/>
    </source>
</evidence>
<dbReference type="InterPro" id="IPR000530">
    <property type="entry name" value="Ribosomal_eS12"/>
</dbReference>